<comment type="caution">
    <text evidence="2">The sequence shown here is derived from an EMBL/GenBank/DDBJ whole genome shotgun (WGS) entry which is preliminary data.</text>
</comment>
<dbReference type="AlphaFoldDB" id="A0AAJ4W713"/>
<organism evidence="2 3">
    <name type="scientific">Myroides profundi</name>
    <dbReference type="NCBI Taxonomy" id="480520"/>
    <lineage>
        <taxon>Bacteria</taxon>
        <taxon>Pseudomonadati</taxon>
        <taxon>Bacteroidota</taxon>
        <taxon>Flavobacteriia</taxon>
        <taxon>Flavobacteriales</taxon>
        <taxon>Flavobacteriaceae</taxon>
        <taxon>Myroides</taxon>
    </lineage>
</organism>
<dbReference type="Proteomes" id="UP000183496">
    <property type="component" value="Unassembled WGS sequence"/>
</dbReference>
<feature type="transmembrane region" description="Helical" evidence="1">
    <location>
        <begin position="112"/>
        <end position="130"/>
    </location>
</feature>
<feature type="transmembrane region" description="Helical" evidence="1">
    <location>
        <begin position="227"/>
        <end position="254"/>
    </location>
</feature>
<accession>A0AAJ4W713</accession>
<dbReference type="EMBL" id="FOFY01000024">
    <property type="protein sequence ID" value="SER65406.1"/>
    <property type="molecule type" value="Genomic_DNA"/>
</dbReference>
<keyword evidence="3" id="KW-1185">Reference proteome</keyword>
<dbReference type="KEGG" id="mpw:MPR_2134"/>
<feature type="transmembrane region" description="Helical" evidence="1">
    <location>
        <begin position="41"/>
        <end position="58"/>
    </location>
</feature>
<feature type="transmembrane region" description="Helical" evidence="1">
    <location>
        <begin position="142"/>
        <end position="160"/>
    </location>
</feature>
<reference evidence="2 3" key="1">
    <citation type="submission" date="2016-10" db="EMBL/GenBank/DDBJ databases">
        <authorList>
            <person name="Varghese N."/>
            <person name="Submissions S."/>
        </authorList>
    </citation>
    <scope>NUCLEOTIDE SEQUENCE [LARGE SCALE GENOMIC DNA]</scope>
    <source>
        <strain evidence="3">DSM 19823 / KCTC 23066 / CCTCC M 208030 / D25</strain>
    </source>
</reference>
<feature type="transmembrane region" description="Helical" evidence="1">
    <location>
        <begin position="15"/>
        <end position="34"/>
    </location>
</feature>
<keyword evidence="1" id="KW-1133">Transmembrane helix</keyword>
<sequence length="407" mass="48147">MKGINVSSRIYLESLIFWILTPLLSLLVILFNVYRKDKVSLLLFSLVIGAFSFVYIPLDNDDRVRHYERFYEISGLDSFSGFMDYLTNNNLPDSFVYGIMYLLSLFTNDPRSVFFVASTLTTYIFLLLYVKINKEIFSFSKWVFFMCFCLVIFSFNYTYLFSGLRFYVGAAFALLGWYYLCYCQKKFSGFLFLFLAVYSHFATSLVVVSFIILFFTLGKVNFRKVFYVSFFFTLIPSELLFQWISMLPLAGSYISKANDYLMYNDILSEAAQNAAIFKLILLYKSLWVYFILMFVYIYRKSDFKDKVLLNSFFVIISLRNVFSSSPTISQYYDTIALFLSVLFMIKFYMFYINKLFHLFVFYVFGNFILDTYKYRYNFIESNFKVENLTSASLFGSDVEEPLKTTWK</sequence>
<dbReference type="RefSeq" id="WP_041892385.1">
    <property type="nucleotide sequence ID" value="NZ_CP010817.1"/>
</dbReference>
<feature type="transmembrane region" description="Helical" evidence="1">
    <location>
        <begin position="166"/>
        <end position="183"/>
    </location>
</feature>
<evidence type="ECO:0000256" key="1">
    <source>
        <dbReference type="SAM" id="Phobius"/>
    </source>
</evidence>
<evidence type="ECO:0000313" key="2">
    <source>
        <dbReference type="EMBL" id="SER65406.1"/>
    </source>
</evidence>
<evidence type="ECO:0000313" key="3">
    <source>
        <dbReference type="Proteomes" id="UP000183496"/>
    </source>
</evidence>
<keyword evidence="1" id="KW-0812">Transmembrane</keyword>
<gene>
    <name evidence="2" type="ORF">SAMN04488089_12410</name>
</gene>
<dbReference type="Pfam" id="PF14897">
    <property type="entry name" value="EpsG"/>
    <property type="match status" value="1"/>
</dbReference>
<feature type="transmembrane region" description="Helical" evidence="1">
    <location>
        <begin position="190"/>
        <end position="215"/>
    </location>
</feature>
<proteinExistence type="predicted"/>
<dbReference type="InterPro" id="IPR049458">
    <property type="entry name" value="EpsG-like"/>
</dbReference>
<feature type="transmembrane region" description="Helical" evidence="1">
    <location>
        <begin position="275"/>
        <end position="297"/>
    </location>
</feature>
<keyword evidence="1" id="KW-0472">Membrane</keyword>
<feature type="transmembrane region" description="Helical" evidence="1">
    <location>
        <begin position="355"/>
        <end position="372"/>
    </location>
</feature>
<protein>
    <submittedName>
        <fullName evidence="2">EpsG family protein</fullName>
    </submittedName>
</protein>
<name>A0AAJ4W713_MYRPR</name>